<dbReference type="Pfam" id="PF20914">
    <property type="entry name" value="DNA_pol_IIIA_C"/>
    <property type="match status" value="1"/>
</dbReference>
<evidence type="ECO:0000313" key="2">
    <source>
        <dbReference type="EMBL" id="SVB17999.1"/>
    </source>
</evidence>
<evidence type="ECO:0000259" key="1">
    <source>
        <dbReference type="Pfam" id="PF20914"/>
    </source>
</evidence>
<protein>
    <recommendedName>
        <fullName evidence="1">DNA polymerase III subunit alpha C-terminal domain-containing protein</fullName>
    </recommendedName>
</protein>
<feature type="domain" description="DNA polymerase III subunit alpha C-terminal" evidence="1">
    <location>
        <begin position="116"/>
        <end position="167"/>
    </location>
</feature>
<sequence>SINPVPKRRVVLSGLARALRIFNNRKGETAAFFTLDDGAATADISVASSLFQRVRSVIQMTGLIVVIGDCSLDETSGQVRLDAEQILSLAQIRESALRQLTVAFVPKSDVRVKTRRLQSLLDSYRPGRTAVQIRYGNQHSDEICIALGPTWCVNPEEELIDRLCDAFGVDSIEFGYDRQFFGSGRFLESSRAA</sequence>
<dbReference type="InterPro" id="IPR048472">
    <property type="entry name" value="DNA_pol_IIIA_C"/>
</dbReference>
<accession>A0A382BWK5</accession>
<organism evidence="2">
    <name type="scientific">marine metagenome</name>
    <dbReference type="NCBI Taxonomy" id="408172"/>
    <lineage>
        <taxon>unclassified sequences</taxon>
        <taxon>metagenomes</taxon>
        <taxon>ecological metagenomes</taxon>
    </lineage>
</organism>
<dbReference type="EMBL" id="UINC01031633">
    <property type="protein sequence ID" value="SVB17999.1"/>
    <property type="molecule type" value="Genomic_DNA"/>
</dbReference>
<reference evidence="2" key="1">
    <citation type="submission" date="2018-05" db="EMBL/GenBank/DDBJ databases">
        <authorList>
            <person name="Lanie J.A."/>
            <person name="Ng W.-L."/>
            <person name="Kazmierczak K.M."/>
            <person name="Andrzejewski T.M."/>
            <person name="Davidsen T.M."/>
            <person name="Wayne K.J."/>
            <person name="Tettelin H."/>
            <person name="Glass J.I."/>
            <person name="Rusch D."/>
            <person name="Podicherti R."/>
            <person name="Tsui H.-C.T."/>
            <person name="Winkler M.E."/>
        </authorList>
    </citation>
    <scope>NUCLEOTIDE SEQUENCE</scope>
</reference>
<gene>
    <name evidence="2" type="ORF">METZ01_LOCUS170853</name>
</gene>
<feature type="non-terminal residue" evidence="2">
    <location>
        <position position="1"/>
    </location>
</feature>
<name>A0A382BWK5_9ZZZZ</name>
<dbReference type="CDD" id="cd04485">
    <property type="entry name" value="DnaE_OBF"/>
    <property type="match status" value="1"/>
</dbReference>
<dbReference type="AlphaFoldDB" id="A0A382BWK5"/>
<proteinExistence type="predicted"/>